<gene>
    <name evidence="5" type="ORF">IAC57_02925</name>
</gene>
<dbReference type="PANTHER" id="PTHR24093">
    <property type="entry name" value="CATION TRANSPORTING ATPASE"/>
    <property type="match status" value="1"/>
</dbReference>
<comment type="caution">
    <text evidence="5">The sequence shown here is derived from an EMBL/GenBank/DDBJ whole genome shotgun (WGS) entry which is preliminary data.</text>
</comment>
<keyword evidence="2" id="KW-0460">Magnesium</keyword>
<dbReference type="Pfam" id="PF00122">
    <property type="entry name" value="E1-E2_ATPase"/>
    <property type="match status" value="1"/>
</dbReference>
<evidence type="ECO:0000313" key="6">
    <source>
        <dbReference type="Proteomes" id="UP000824081"/>
    </source>
</evidence>
<evidence type="ECO:0000256" key="3">
    <source>
        <dbReference type="SAM" id="Phobius"/>
    </source>
</evidence>
<organism evidence="5 6">
    <name type="scientific">Candidatus Scatosoma pullistercoris</name>
    <dbReference type="NCBI Taxonomy" id="2840934"/>
    <lineage>
        <taxon>Bacteria</taxon>
        <taxon>Bacillati</taxon>
        <taxon>Bacillota</taxon>
        <taxon>Clostridia</taxon>
        <taxon>Candidatus Scatosoma</taxon>
    </lineage>
</organism>
<feature type="non-terminal residue" evidence="5">
    <location>
        <position position="153"/>
    </location>
</feature>
<dbReference type="SUPFAM" id="SSF81653">
    <property type="entry name" value="Calcium ATPase, transduction domain A"/>
    <property type="match status" value="1"/>
</dbReference>
<evidence type="ECO:0000313" key="5">
    <source>
        <dbReference type="EMBL" id="HIU59035.1"/>
    </source>
</evidence>
<evidence type="ECO:0000256" key="2">
    <source>
        <dbReference type="ARBA" id="ARBA00022842"/>
    </source>
</evidence>
<dbReference type="Pfam" id="PF00690">
    <property type="entry name" value="Cation_ATPase_N"/>
    <property type="match status" value="1"/>
</dbReference>
<protein>
    <submittedName>
        <fullName evidence="5">ATPase P</fullName>
    </submittedName>
</protein>
<feature type="domain" description="Cation-transporting P-type ATPase N-terminal" evidence="4">
    <location>
        <begin position="5"/>
        <end position="69"/>
    </location>
</feature>
<name>A0A9D1MEQ4_9FIRM</name>
<dbReference type="GO" id="GO:0005886">
    <property type="term" value="C:plasma membrane"/>
    <property type="evidence" value="ECO:0007669"/>
    <property type="project" value="TreeGrafter"/>
</dbReference>
<dbReference type="InterPro" id="IPR059000">
    <property type="entry name" value="ATPase_P-type_domA"/>
</dbReference>
<dbReference type="InterPro" id="IPR023298">
    <property type="entry name" value="ATPase_P-typ_TM_dom_sf"/>
</dbReference>
<keyword evidence="3" id="KW-0472">Membrane</keyword>
<feature type="transmembrane region" description="Helical" evidence="3">
    <location>
        <begin position="79"/>
        <end position="97"/>
    </location>
</feature>
<comment type="subcellular location">
    <subcellularLocation>
        <location evidence="1">Membrane</location>
        <topology evidence="1">Multi-pass membrane protein</topology>
    </subcellularLocation>
</comment>
<evidence type="ECO:0000256" key="1">
    <source>
        <dbReference type="ARBA" id="ARBA00004141"/>
    </source>
</evidence>
<feature type="transmembrane region" description="Helical" evidence="3">
    <location>
        <begin position="45"/>
        <end position="67"/>
    </location>
</feature>
<dbReference type="SUPFAM" id="SSF81665">
    <property type="entry name" value="Calcium ATPase, transmembrane domain M"/>
    <property type="match status" value="1"/>
</dbReference>
<dbReference type="GO" id="GO:0005388">
    <property type="term" value="F:P-type calcium transporter activity"/>
    <property type="evidence" value="ECO:0007669"/>
    <property type="project" value="TreeGrafter"/>
</dbReference>
<keyword evidence="3" id="KW-0812">Transmembrane</keyword>
<dbReference type="SMART" id="SM00831">
    <property type="entry name" value="Cation_ATPase_N"/>
    <property type="match status" value="1"/>
</dbReference>
<dbReference type="AlphaFoldDB" id="A0A9D1MEQ4"/>
<reference evidence="5" key="2">
    <citation type="journal article" date="2021" name="PeerJ">
        <title>Extensive microbial diversity within the chicken gut microbiome revealed by metagenomics and culture.</title>
        <authorList>
            <person name="Gilroy R."/>
            <person name="Ravi A."/>
            <person name="Getino M."/>
            <person name="Pursley I."/>
            <person name="Horton D.L."/>
            <person name="Alikhan N.F."/>
            <person name="Baker D."/>
            <person name="Gharbi K."/>
            <person name="Hall N."/>
            <person name="Watson M."/>
            <person name="Adriaenssens E.M."/>
            <person name="Foster-Nyarko E."/>
            <person name="Jarju S."/>
            <person name="Secka A."/>
            <person name="Antonio M."/>
            <person name="Oren A."/>
            <person name="Chaudhuri R.R."/>
            <person name="La Ragione R."/>
            <person name="Hildebrand F."/>
            <person name="Pallen M.J."/>
        </authorList>
    </citation>
    <scope>NUCLEOTIDE SEQUENCE</scope>
    <source>
        <strain evidence="5">11687</strain>
    </source>
</reference>
<dbReference type="Gene3D" id="1.20.1110.10">
    <property type="entry name" value="Calcium-transporting ATPase, transmembrane domain"/>
    <property type="match status" value="1"/>
</dbReference>
<reference evidence="5" key="1">
    <citation type="submission" date="2020-10" db="EMBL/GenBank/DDBJ databases">
        <authorList>
            <person name="Gilroy R."/>
        </authorList>
    </citation>
    <scope>NUCLEOTIDE SEQUENCE</scope>
    <source>
        <strain evidence="5">11687</strain>
    </source>
</reference>
<accession>A0A9D1MEQ4</accession>
<dbReference type="InterPro" id="IPR004014">
    <property type="entry name" value="ATPase_P-typ_cation-transptr_N"/>
</dbReference>
<keyword evidence="3" id="KW-1133">Transmembrane helix</keyword>
<evidence type="ECO:0000259" key="4">
    <source>
        <dbReference type="SMART" id="SM00831"/>
    </source>
</evidence>
<sequence length="153" mass="16548">MKERSFSRPDGGAAGLTPEQVLASRRRYGANVLTRRKRKGFFRQFLANFGDPIIKILLAALAVNLIFLFRTSDWTESVGIAAAVLIATLVSTLSQYGSESAFLELQKASANARCRVKRADGIREIPVSELVVGDLVLLEAGEKIPADGVLLSG</sequence>
<dbReference type="Gene3D" id="2.70.150.10">
    <property type="entry name" value="Calcium-transporting ATPase, cytoplasmic transduction domain A"/>
    <property type="match status" value="1"/>
</dbReference>
<proteinExistence type="predicted"/>
<dbReference type="InterPro" id="IPR008250">
    <property type="entry name" value="ATPase_P-typ_transduc_dom_A_sf"/>
</dbReference>
<dbReference type="PANTHER" id="PTHR24093:SF477">
    <property type="entry name" value="CALCIUM-TRANSPORTING ATPASE"/>
    <property type="match status" value="1"/>
</dbReference>
<dbReference type="Proteomes" id="UP000824081">
    <property type="component" value="Unassembled WGS sequence"/>
</dbReference>
<dbReference type="EMBL" id="DVMZ01000076">
    <property type="protein sequence ID" value="HIU59035.1"/>
    <property type="molecule type" value="Genomic_DNA"/>
</dbReference>